<dbReference type="InterPro" id="IPR034660">
    <property type="entry name" value="DinB/YfiT-like"/>
</dbReference>
<dbReference type="InterPro" id="IPR012550">
    <property type="entry name" value="DUF1706"/>
</dbReference>
<dbReference type="Proteomes" id="UP000597444">
    <property type="component" value="Unassembled WGS sequence"/>
</dbReference>
<dbReference type="RefSeq" id="WP_220208948.1">
    <property type="nucleotide sequence ID" value="NZ_BNJK01000002.1"/>
</dbReference>
<name>A0A8J3N777_9CHLR</name>
<keyword evidence="2" id="KW-1185">Reference proteome</keyword>
<reference evidence="1" key="1">
    <citation type="submission" date="2020-10" db="EMBL/GenBank/DDBJ databases">
        <title>Taxonomic study of unclassified bacteria belonging to the class Ktedonobacteria.</title>
        <authorList>
            <person name="Yabe S."/>
            <person name="Wang C.M."/>
            <person name="Zheng Y."/>
            <person name="Sakai Y."/>
            <person name="Cavaletti L."/>
            <person name="Monciardini P."/>
            <person name="Donadio S."/>
        </authorList>
    </citation>
    <scope>NUCLEOTIDE SEQUENCE</scope>
    <source>
        <strain evidence="1">ID150040</strain>
    </source>
</reference>
<evidence type="ECO:0008006" key="3">
    <source>
        <dbReference type="Google" id="ProtNLM"/>
    </source>
</evidence>
<evidence type="ECO:0000313" key="2">
    <source>
        <dbReference type="Proteomes" id="UP000597444"/>
    </source>
</evidence>
<organism evidence="1 2">
    <name type="scientific">Reticulibacter mediterranei</name>
    <dbReference type="NCBI Taxonomy" id="2778369"/>
    <lineage>
        <taxon>Bacteria</taxon>
        <taxon>Bacillati</taxon>
        <taxon>Chloroflexota</taxon>
        <taxon>Ktedonobacteria</taxon>
        <taxon>Ktedonobacterales</taxon>
        <taxon>Reticulibacteraceae</taxon>
        <taxon>Reticulibacter</taxon>
    </lineage>
</organism>
<dbReference type="AlphaFoldDB" id="A0A8J3N777"/>
<dbReference type="EMBL" id="BNJK01000002">
    <property type="protein sequence ID" value="GHO98185.1"/>
    <property type="molecule type" value="Genomic_DNA"/>
</dbReference>
<dbReference type="SUPFAM" id="SSF109854">
    <property type="entry name" value="DinB/YfiT-like putative metalloenzymes"/>
    <property type="match status" value="1"/>
</dbReference>
<accession>A0A8J3N777</accession>
<sequence length="167" mass="18948">MAITASKAELLDKVQQGYVQFEDLLAPLSKEQMTTPNVNSTWSIKDNIAHLTVWQNYLLSRLRGVIDGSMSEPEFLSLPGTEDEQNEQVYQQNKDRPLADVLADFRSSYQSVLATIQSMSEESLNGTFPWSTSDRQVWPLIVGNTYEHYAEHSAIIQHWLESVRGQA</sequence>
<proteinExistence type="predicted"/>
<protein>
    <recommendedName>
        <fullName evidence="3">ClbS/DfsB family four-helix bundle protein</fullName>
    </recommendedName>
</protein>
<comment type="caution">
    <text evidence="1">The sequence shown here is derived from an EMBL/GenBank/DDBJ whole genome shotgun (WGS) entry which is preliminary data.</text>
</comment>
<evidence type="ECO:0000313" key="1">
    <source>
        <dbReference type="EMBL" id="GHO98185.1"/>
    </source>
</evidence>
<dbReference type="Pfam" id="PF08020">
    <property type="entry name" value="DUF1706"/>
    <property type="match status" value="1"/>
</dbReference>
<dbReference type="Gene3D" id="1.20.120.450">
    <property type="entry name" value="dinb family like domain"/>
    <property type="match status" value="1"/>
</dbReference>
<gene>
    <name evidence="1" type="ORF">KSF_082330</name>
</gene>